<feature type="coiled-coil region" evidence="1">
    <location>
        <begin position="56"/>
        <end position="87"/>
    </location>
</feature>
<dbReference type="AlphaFoldDB" id="D3DFY9"/>
<reference evidence="2 3" key="1">
    <citation type="journal article" date="2010" name="J. Bacteriol.">
        <title>Complete genome sequence of the thermophilic, obligately chemolithoautotrophic hydrogen-oxidizing bacterium Hydrogenobacter thermophilus TK-6.</title>
        <authorList>
            <person name="Arai H."/>
            <person name="Kanbe H."/>
            <person name="Ishii M."/>
            <person name="Igarashi Y."/>
        </authorList>
    </citation>
    <scope>NUCLEOTIDE SEQUENCE [LARGE SCALE GENOMIC DNA]</scope>
    <source>
        <strain evidence="3">DSM 6534 / IAM 12695 / TK-6 [Tokyo]</strain>
    </source>
</reference>
<dbReference type="KEGG" id="hte:Hydth_0271"/>
<evidence type="ECO:0000313" key="2">
    <source>
        <dbReference type="EMBL" id="BAI68741.1"/>
    </source>
</evidence>
<evidence type="ECO:0000313" key="3">
    <source>
        <dbReference type="Proteomes" id="UP000002574"/>
    </source>
</evidence>
<evidence type="ECO:0000256" key="1">
    <source>
        <dbReference type="SAM" id="Coils"/>
    </source>
</evidence>
<dbReference type="OrthoDB" id="15601at2"/>
<gene>
    <name evidence="2" type="ordered locus">HTH_0274</name>
</gene>
<dbReference type="Proteomes" id="UP000002574">
    <property type="component" value="Chromosome"/>
</dbReference>
<keyword evidence="1" id="KW-0175">Coiled coil</keyword>
<dbReference type="STRING" id="608538.HTH_0274"/>
<protein>
    <submittedName>
        <fullName evidence="2">Uncharacterized protein</fullName>
    </submittedName>
</protein>
<proteinExistence type="predicted"/>
<dbReference type="RefSeq" id="WP_012962924.1">
    <property type="nucleotide sequence ID" value="NC_013799.1"/>
</dbReference>
<dbReference type="KEGG" id="hth:HTH_0274"/>
<sequence>MAQKEELKPESLEQEVEELRKSVFKLLELFLPPKDVRKEIMKNLYTAELSLLKVFKTLLDYKVSQIERKIEEKEEKKRERVKKVEVE</sequence>
<keyword evidence="3" id="KW-1185">Reference proteome</keyword>
<dbReference type="EMBL" id="AP011112">
    <property type="protein sequence ID" value="BAI68741.1"/>
    <property type="molecule type" value="Genomic_DNA"/>
</dbReference>
<organism evidence="2 3">
    <name type="scientific">Hydrogenobacter thermophilus (strain DSM 6534 / IAM 12695 / TK-6)</name>
    <dbReference type="NCBI Taxonomy" id="608538"/>
    <lineage>
        <taxon>Bacteria</taxon>
        <taxon>Pseudomonadati</taxon>
        <taxon>Aquificota</taxon>
        <taxon>Aquificia</taxon>
        <taxon>Aquificales</taxon>
        <taxon>Aquificaceae</taxon>
        <taxon>Hydrogenobacter</taxon>
    </lineage>
</organism>
<name>D3DFY9_HYDTT</name>
<accession>D3DFY9</accession>